<evidence type="ECO:0000313" key="2">
    <source>
        <dbReference type="Proteomes" id="UP000789901"/>
    </source>
</evidence>
<proteinExistence type="predicted"/>
<organism evidence="1 2">
    <name type="scientific">Gigaspora margarita</name>
    <dbReference type="NCBI Taxonomy" id="4874"/>
    <lineage>
        <taxon>Eukaryota</taxon>
        <taxon>Fungi</taxon>
        <taxon>Fungi incertae sedis</taxon>
        <taxon>Mucoromycota</taxon>
        <taxon>Glomeromycotina</taxon>
        <taxon>Glomeromycetes</taxon>
        <taxon>Diversisporales</taxon>
        <taxon>Gigasporaceae</taxon>
        <taxon>Gigaspora</taxon>
    </lineage>
</organism>
<accession>A0ABN7WQ87</accession>
<reference evidence="1 2" key="1">
    <citation type="submission" date="2021-06" db="EMBL/GenBank/DDBJ databases">
        <authorList>
            <person name="Kallberg Y."/>
            <person name="Tangrot J."/>
            <person name="Rosling A."/>
        </authorList>
    </citation>
    <scope>NUCLEOTIDE SEQUENCE [LARGE SCALE GENOMIC DNA]</scope>
    <source>
        <strain evidence="1 2">120-4 pot B 10/14</strain>
    </source>
</reference>
<comment type="caution">
    <text evidence="1">The sequence shown here is derived from an EMBL/GenBank/DDBJ whole genome shotgun (WGS) entry which is preliminary data.</text>
</comment>
<name>A0ABN7WQ87_GIGMA</name>
<keyword evidence="2" id="KW-1185">Reference proteome</keyword>
<evidence type="ECO:0000313" key="1">
    <source>
        <dbReference type="EMBL" id="CAG8836401.1"/>
    </source>
</evidence>
<gene>
    <name evidence="1" type="ORF">GMARGA_LOCUS33020</name>
</gene>
<feature type="non-terminal residue" evidence="1">
    <location>
        <position position="1"/>
    </location>
</feature>
<dbReference type="Proteomes" id="UP000789901">
    <property type="component" value="Unassembled WGS sequence"/>
</dbReference>
<dbReference type="EMBL" id="CAJVQB010053490">
    <property type="protein sequence ID" value="CAG8836401.1"/>
    <property type="molecule type" value="Genomic_DNA"/>
</dbReference>
<protein>
    <submittedName>
        <fullName evidence="1">16095_t:CDS:1</fullName>
    </submittedName>
</protein>
<sequence length="55" mass="6143">ARGIEKPPEGPTGSLIPKSTDLEIEAFRVIWKGFLPEDPNKKMLEKTTRQTNYGG</sequence>